<name>A0AC35TQ75_9BILA</name>
<proteinExistence type="predicted"/>
<evidence type="ECO:0000313" key="2">
    <source>
        <dbReference type="WBParaSite" id="RSKR_0000326350.1"/>
    </source>
</evidence>
<protein>
    <submittedName>
        <fullName evidence="2">Protein kinase domain-containing protein</fullName>
    </submittedName>
</protein>
<reference evidence="2" key="1">
    <citation type="submission" date="2016-11" db="UniProtKB">
        <authorList>
            <consortium name="WormBaseParasite"/>
        </authorList>
    </citation>
    <scope>IDENTIFICATION</scope>
    <source>
        <strain evidence="2">KR3021</strain>
    </source>
</reference>
<evidence type="ECO:0000313" key="1">
    <source>
        <dbReference type="Proteomes" id="UP000095286"/>
    </source>
</evidence>
<dbReference type="Proteomes" id="UP000095286">
    <property type="component" value="Unplaced"/>
</dbReference>
<dbReference type="WBParaSite" id="RSKR_0000326350.1">
    <property type="protein sequence ID" value="RSKR_0000326350.1"/>
    <property type="gene ID" value="RSKR_0000326350"/>
</dbReference>
<sequence length="119" mass="13262">MRPIHELGEIQLIAREVLDGLVERIDPKGGESKSVLQHEFCIRMPLYIQSNLFCSYAMTDAQPIEPLVVNVGDVVRDTYIVKKKLGGGSCGSVYLMQSLNNVKGAMKCKDDKLLKCTFN</sequence>
<organism evidence="1 2">
    <name type="scientific">Rhabditophanes sp. KR3021</name>
    <dbReference type="NCBI Taxonomy" id="114890"/>
    <lineage>
        <taxon>Eukaryota</taxon>
        <taxon>Metazoa</taxon>
        <taxon>Ecdysozoa</taxon>
        <taxon>Nematoda</taxon>
        <taxon>Chromadorea</taxon>
        <taxon>Rhabditida</taxon>
        <taxon>Tylenchina</taxon>
        <taxon>Panagrolaimomorpha</taxon>
        <taxon>Strongyloidoidea</taxon>
        <taxon>Alloionematidae</taxon>
        <taxon>Rhabditophanes</taxon>
    </lineage>
</organism>
<accession>A0AC35TQ75</accession>